<dbReference type="InterPro" id="IPR044861">
    <property type="entry name" value="IPNS-like_FE2OG_OXY"/>
</dbReference>
<dbReference type="PANTHER" id="PTHR47990">
    <property type="entry name" value="2-OXOGLUTARATE (2OG) AND FE(II)-DEPENDENT OXYGENASE SUPERFAMILY PROTEIN-RELATED"/>
    <property type="match status" value="1"/>
</dbReference>
<sequence>MKLEPTHFTPVAESKLDIPYADLTEINISRWDDGPEEQARLAEELRDAMTTDGFLVLTGHALSEADISRQVDIGYTVIEETSLEEKCRLQGHMDKDGVYRGFKLRQYYEMQNGVKDQIEQFNWQRDMKTQEFPAVMQPFLEETKEFCRIVHENILFKVFRLFALALAIPSDTFVAMHRYEALDDAWFRYMTFYDEHDPEDEKKIGGVWLKGHQDHGAVTMVFSQPMASLQVRDDQGVWRYTRHTPGGIIINCGIMMEWWTGGYFKAANHRVVAPPADQRNHIRCGVFYFSIPNDQVRPNLLTQSPVLRDAGVKAHFEHDKTITAREFSRARVAKVGKSNVYKQDWGEGQRLVEVIAGVEVPHFG</sequence>
<dbReference type="GeneID" id="33559785"/>
<gene>
    <name evidence="3" type="ORF">BD324DRAFT_649349</name>
</gene>
<evidence type="ECO:0000313" key="3">
    <source>
        <dbReference type="EMBL" id="ORX39267.1"/>
    </source>
</evidence>
<dbReference type="Proteomes" id="UP000193218">
    <property type="component" value="Unassembled WGS sequence"/>
</dbReference>
<evidence type="ECO:0000259" key="2">
    <source>
        <dbReference type="Pfam" id="PF14226"/>
    </source>
</evidence>
<dbReference type="EMBL" id="NBSH01000003">
    <property type="protein sequence ID" value="ORX39267.1"/>
    <property type="molecule type" value="Genomic_DNA"/>
</dbReference>
<name>A0A1Y1UNZ8_9TREE</name>
<dbReference type="OrthoDB" id="406156at2759"/>
<dbReference type="InterPro" id="IPR026992">
    <property type="entry name" value="DIOX_N"/>
</dbReference>
<dbReference type="PRINTS" id="PR00682">
    <property type="entry name" value="IPNSYNTHASE"/>
</dbReference>
<reference evidence="3 4" key="1">
    <citation type="submission" date="2017-03" db="EMBL/GenBank/DDBJ databases">
        <title>Widespread Adenine N6-methylation of Active Genes in Fungi.</title>
        <authorList>
            <consortium name="DOE Joint Genome Institute"/>
            <person name="Mondo S.J."/>
            <person name="Dannebaum R.O."/>
            <person name="Kuo R.C."/>
            <person name="Louie K.B."/>
            <person name="Bewick A.J."/>
            <person name="Labutti K."/>
            <person name="Haridas S."/>
            <person name="Kuo A."/>
            <person name="Salamov A."/>
            <person name="Ahrendt S.R."/>
            <person name="Lau R."/>
            <person name="Bowen B.P."/>
            <person name="Lipzen A."/>
            <person name="Sullivan W."/>
            <person name="Andreopoulos W.B."/>
            <person name="Clum A."/>
            <person name="Lindquist E."/>
            <person name="Daum C."/>
            <person name="Northen T.R."/>
            <person name="Ramamoorthy G."/>
            <person name="Schmitz R.J."/>
            <person name="Gryganskyi A."/>
            <person name="Culley D."/>
            <person name="Magnuson J."/>
            <person name="James T.Y."/>
            <person name="O'Malley M.A."/>
            <person name="Stajich J.E."/>
            <person name="Spatafora J.W."/>
            <person name="Visel A."/>
            <person name="Grigoriev I.V."/>
        </authorList>
    </citation>
    <scope>NUCLEOTIDE SEQUENCE [LARGE SCALE GENOMIC DNA]</scope>
    <source>
        <strain evidence="3 4">NRRL Y-17943</strain>
    </source>
</reference>
<dbReference type="Pfam" id="PF03171">
    <property type="entry name" value="2OG-FeII_Oxy"/>
    <property type="match status" value="1"/>
</dbReference>
<feature type="domain" description="Isopenicillin N synthase-like Fe(2+) 2OG dioxygenase" evidence="1">
    <location>
        <begin position="189"/>
        <end position="283"/>
    </location>
</feature>
<evidence type="ECO:0000313" key="4">
    <source>
        <dbReference type="Proteomes" id="UP000193218"/>
    </source>
</evidence>
<keyword evidence="4" id="KW-1185">Reference proteome</keyword>
<dbReference type="Gene3D" id="2.60.120.330">
    <property type="entry name" value="B-lactam Antibiotic, Isopenicillin N Synthase, Chain"/>
    <property type="match status" value="1"/>
</dbReference>
<accession>A0A1Y1UNZ8</accession>
<proteinExistence type="predicted"/>
<dbReference type="SUPFAM" id="SSF51197">
    <property type="entry name" value="Clavaminate synthase-like"/>
    <property type="match status" value="1"/>
</dbReference>
<evidence type="ECO:0000259" key="1">
    <source>
        <dbReference type="Pfam" id="PF03171"/>
    </source>
</evidence>
<dbReference type="InterPro" id="IPR050231">
    <property type="entry name" value="Iron_ascorbate_oxido_reductase"/>
</dbReference>
<organism evidence="3 4">
    <name type="scientific">Kockovaella imperatae</name>
    <dbReference type="NCBI Taxonomy" id="4999"/>
    <lineage>
        <taxon>Eukaryota</taxon>
        <taxon>Fungi</taxon>
        <taxon>Dikarya</taxon>
        <taxon>Basidiomycota</taxon>
        <taxon>Agaricomycotina</taxon>
        <taxon>Tremellomycetes</taxon>
        <taxon>Tremellales</taxon>
        <taxon>Cuniculitremaceae</taxon>
        <taxon>Kockovaella</taxon>
    </lineage>
</organism>
<comment type="caution">
    <text evidence="3">The sequence shown here is derived from an EMBL/GenBank/DDBJ whole genome shotgun (WGS) entry which is preliminary data.</text>
</comment>
<protein>
    <submittedName>
        <fullName evidence="3">Clavaminate synthase-like protein</fullName>
    </submittedName>
</protein>
<dbReference type="RefSeq" id="XP_021873130.1">
    <property type="nucleotide sequence ID" value="XM_022017976.1"/>
</dbReference>
<feature type="domain" description="Non-haem dioxygenase N-terminal" evidence="2">
    <location>
        <begin position="26"/>
        <end position="129"/>
    </location>
</feature>
<dbReference type="STRING" id="4999.A0A1Y1UNZ8"/>
<dbReference type="Pfam" id="PF14226">
    <property type="entry name" value="DIOX_N"/>
    <property type="match status" value="1"/>
</dbReference>
<dbReference type="AlphaFoldDB" id="A0A1Y1UNZ8"/>
<dbReference type="InParanoid" id="A0A1Y1UNZ8"/>
<dbReference type="InterPro" id="IPR027443">
    <property type="entry name" value="IPNS-like_sf"/>
</dbReference>